<organism evidence="14 15">
    <name type="scientific">Candidatus Anaerostipes excrementavium</name>
    <dbReference type="NCBI Taxonomy" id="2838463"/>
    <lineage>
        <taxon>Bacteria</taxon>
        <taxon>Bacillati</taxon>
        <taxon>Bacillota</taxon>
        <taxon>Clostridia</taxon>
        <taxon>Lachnospirales</taxon>
        <taxon>Lachnospiraceae</taxon>
        <taxon>Anaerostipes</taxon>
    </lineage>
</organism>
<evidence type="ECO:0000256" key="11">
    <source>
        <dbReference type="ARBA" id="ARBA00023136"/>
    </source>
</evidence>
<dbReference type="InterPro" id="IPR050222">
    <property type="entry name" value="MATE_MdtK"/>
</dbReference>
<reference evidence="14" key="2">
    <citation type="submission" date="2021-04" db="EMBL/GenBank/DDBJ databases">
        <authorList>
            <person name="Gilroy R."/>
        </authorList>
    </citation>
    <scope>NUCLEOTIDE SEQUENCE</scope>
    <source>
        <strain evidence="14">CHK191-13928</strain>
    </source>
</reference>
<gene>
    <name evidence="14" type="ORF">H9735_03980</name>
</gene>
<feature type="transmembrane region" description="Helical" evidence="13">
    <location>
        <begin position="130"/>
        <end position="151"/>
    </location>
</feature>
<dbReference type="PANTHER" id="PTHR43298">
    <property type="entry name" value="MULTIDRUG RESISTANCE PROTEIN NORM-RELATED"/>
    <property type="match status" value="1"/>
</dbReference>
<evidence type="ECO:0000256" key="1">
    <source>
        <dbReference type="ARBA" id="ARBA00003408"/>
    </source>
</evidence>
<keyword evidence="9 13" id="KW-1133">Transmembrane helix</keyword>
<evidence type="ECO:0000256" key="10">
    <source>
        <dbReference type="ARBA" id="ARBA00023065"/>
    </source>
</evidence>
<dbReference type="Pfam" id="PF01554">
    <property type="entry name" value="MatE"/>
    <property type="match status" value="2"/>
</dbReference>
<dbReference type="InterPro" id="IPR002528">
    <property type="entry name" value="MATE_fam"/>
</dbReference>
<dbReference type="NCBIfam" id="TIGR00797">
    <property type="entry name" value="matE"/>
    <property type="match status" value="1"/>
</dbReference>
<accession>A0A9D2B8T2</accession>
<feature type="transmembrane region" description="Helical" evidence="13">
    <location>
        <begin position="60"/>
        <end position="83"/>
    </location>
</feature>
<evidence type="ECO:0000313" key="15">
    <source>
        <dbReference type="Proteomes" id="UP000886721"/>
    </source>
</evidence>
<dbReference type="GO" id="GO:0005886">
    <property type="term" value="C:plasma membrane"/>
    <property type="evidence" value="ECO:0007669"/>
    <property type="project" value="UniProtKB-SubCell"/>
</dbReference>
<feature type="transmembrane region" description="Helical" evidence="13">
    <location>
        <begin position="271"/>
        <end position="290"/>
    </location>
</feature>
<evidence type="ECO:0000256" key="12">
    <source>
        <dbReference type="ARBA" id="ARBA00031636"/>
    </source>
</evidence>
<feature type="transmembrane region" description="Helical" evidence="13">
    <location>
        <begin position="417"/>
        <end position="436"/>
    </location>
</feature>
<dbReference type="GO" id="GO:0006811">
    <property type="term" value="P:monoatomic ion transport"/>
    <property type="evidence" value="ECO:0007669"/>
    <property type="project" value="UniProtKB-KW"/>
</dbReference>
<keyword evidence="7" id="KW-1003">Cell membrane</keyword>
<dbReference type="Proteomes" id="UP000886721">
    <property type="component" value="Unassembled WGS sequence"/>
</dbReference>
<comment type="similarity">
    <text evidence="3">Belongs to the multi antimicrobial extrusion (MATE) (TC 2.A.66.1) family.</text>
</comment>
<protein>
    <recommendedName>
        <fullName evidence="4">Probable multidrug resistance protein NorM</fullName>
    </recommendedName>
    <alternativeName>
        <fullName evidence="12">Multidrug-efflux transporter</fullName>
    </alternativeName>
</protein>
<proteinExistence type="inferred from homology"/>
<dbReference type="EMBL" id="DXEM01000012">
    <property type="protein sequence ID" value="HIX67271.1"/>
    <property type="molecule type" value="Genomic_DNA"/>
</dbReference>
<name>A0A9D2B8T2_9FIRM</name>
<evidence type="ECO:0000256" key="2">
    <source>
        <dbReference type="ARBA" id="ARBA00004651"/>
    </source>
</evidence>
<sequence length="463" mass="50719">MEQTYMKEKPILPLLMSMALPMIISMFVNSLYNIVDSIFVAKISEDAMTALSLVYPVQNLVMAISVGFGVGINAMIAMFLGAGKKERAGAAATQGLLLNGVHGILLNVLGLLFMPTFLRMFTNDPKLMDLGLRYSTIVLCFSVVITIGITFEKVFQAVGKMMVTMLSLLCGCILNIILDPLLIFGIGPFPKMGIEGAALATGIGQVSTLVIYLIVYIWKPLNVRFSMKYLKLEKSICQKLYFIGIPATLNMALPSVLISALNGLFVAYSQTYVVVLGIYYKLQTFLYLTANGMVQGMRPLISYNYGAGEIERVHKIFRSSLTIIAGIMVVGVILCLTVPGSLMMMFTKNPETIQEGITAMRIICIGFLASSVSVTAAGAFEALGKGLQSFLVSLLRYVVIILPAAYIFGRIYGADGIWNAFWTAEFVTAVVAWLLYRNVFAGEKDQEEPLTEKIETTTIEGRR</sequence>
<dbReference type="GO" id="GO:0042910">
    <property type="term" value="F:xenobiotic transmembrane transporter activity"/>
    <property type="evidence" value="ECO:0007669"/>
    <property type="project" value="InterPro"/>
</dbReference>
<feature type="transmembrane region" description="Helical" evidence="13">
    <location>
        <begin position="321"/>
        <end position="346"/>
    </location>
</feature>
<keyword evidence="8 13" id="KW-0812">Transmembrane</keyword>
<evidence type="ECO:0000313" key="14">
    <source>
        <dbReference type="EMBL" id="HIX67271.1"/>
    </source>
</evidence>
<dbReference type="GO" id="GO:0015297">
    <property type="term" value="F:antiporter activity"/>
    <property type="evidence" value="ECO:0007669"/>
    <property type="project" value="UniProtKB-KW"/>
</dbReference>
<evidence type="ECO:0000256" key="4">
    <source>
        <dbReference type="ARBA" id="ARBA00020268"/>
    </source>
</evidence>
<keyword evidence="5" id="KW-0813">Transport</keyword>
<feature type="transmembrane region" description="Helical" evidence="13">
    <location>
        <begin position="95"/>
        <end position="118"/>
    </location>
</feature>
<keyword evidence="10" id="KW-0406">Ion transport</keyword>
<dbReference type="PANTHER" id="PTHR43298:SF2">
    <property type="entry name" value="FMN_FAD EXPORTER YEEO-RELATED"/>
    <property type="match status" value="1"/>
</dbReference>
<evidence type="ECO:0000256" key="7">
    <source>
        <dbReference type="ARBA" id="ARBA00022475"/>
    </source>
</evidence>
<feature type="transmembrane region" description="Helical" evidence="13">
    <location>
        <begin position="390"/>
        <end position="411"/>
    </location>
</feature>
<feature type="transmembrane region" description="Helical" evidence="13">
    <location>
        <begin position="12"/>
        <end position="32"/>
    </location>
</feature>
<feature type="transmembrane region" description="Helical" evidence="13">
    <location>
        <begin position="163"/>
        <end position="186"/>
    </location>
</feature>
<keyword evidence="11 13" id="KW-0472">Membrane</keyword>
<comment type="caution">
    <text evidence="14">The sequence shown here is derived from an EMBL/GenBank/DDBJ whole genome shotgun (WGS) entry which is preliminary data.</text>
</comment>
<dbReference type="PIRSF" id="PIRSF006603">
    <property type="entry name" value="DinF"/>
    <property type="match status" value="1"/>
</dbReference>
<dbReference type="AlphaFoldDB" id="A0A9D2B8T2"/>
<feature type="transmembrane region" description="Helical" evidence="13">
    <location>
        <begin position="240"/>
        <end position="265"/>
    </location>
</feature>
<feature type="transmembrane region" description="Helical" evidence="13">
    <location>
        <begin position="198"/>
        <end position="219"/>
    </location>
</feature>
<evidence type="ECO:0000256" key="5">
    <source>
        <dbReference type="ARBA" id="ARBA00022448"/>
    </source>
</evidence>
<reference evidence="14" key="1">
    <citation type="journal article" date="2021" name="PeerJ">
        <title>Extensive microbial diversity within the chicken gut microbiome revealed by metagenomics and culture.</title>
        <authorList>
            <person name="Gilroy R."/>
            <person name="Ravi A."/>
            <person name="Getino M."/>
            <person name="Pursley I."/>
            <person name="Horton D.L."/>
            <person name="Alikhan N.F."/>
            <person name="Baker D."/>
            <person name="Gharbi K."/>
            <person name="Hall N."/>
            <person name="Watson M."/>
            <person name="Adriaenssens E.M."/>
            <person name="Foster-Nyarko E."/>
            <person name="Jarju S."/>
            <person name="Secka A."/>
            <person name="Antonio M."/>
            <person name="Oren A."/>
            <person name="Chaudhuri R.R."/>
            <person name="La Ragione R."/>
            <person name="Hildebrand F."/>
            <person name="Pallen M.J."/>
        </authorList>
    </citation>
    <scope>NUCLEOTIDE SEQUENCE</scope>
    <source>
        <strain evidence="14">CHK191-13928</strain>
    </source>
</reference>
<comment type="function">
    <text evidence="1">Multidrug efflux pump.</text>
</comment>
<evidence type="ECO:0000256" key="9">
    <source>
        <dbReference type="ARBA" id="ARBA00022989"/>
    </source>
</evidence>
<evidence type="ECO:0000256" key="8">
    <source>
        <dbReference type="ARBA" id="ARBA00022692"/>
    </source>
</evidence>
<comment type="subcellular location">
    <subcellularLocation>
        <location evidence="2">Cell membrane</location>
        <topology evidence="2">Multi-pass membrane protein</topology>
    </subcellularLocation>
</comment>
<dbReference type="InterPro" id="IPR048279">
    <property type="entry name" value="MdtK-like"/>
</dbReference>
<keyword evidence="6" id="KW-0050">Antiport</keyword>
<feature type="transmembrane region" description="Helical" evidence="13">
    <location>
        <begin position="358"/>
        <end position="383"/>
    </location>
</feature>
<evidence type="ECO:0000256" key="13">
    <source>
        <dbReference type="SAM" id="Phobius"/>
    </source>
</evidence>
<evidence type="ECO:0000256" key="6">
    <source>
        <dbReference type="ARBA" id="ARBA00022449"/>
    </source>
</evidence>
<evidence type="ECO:0000256" key="3">
    <source>
        <dbReference type="ARBA" id="ARBA00010199"/>
    </source>
</evidence>